<gene>
    <name evidence="2" type="ORF">HPB48_025889</name>
</gene>
<evidence type="ECO:0000259" key="1">
    <source>
        <dbReference type="Pfam" id="PF21787"/>
    </source>
</evidence>
<dbReference type="VEuPathDB" id="VectorBase:HLOH_056398"/>
<keyword evidence="3" id="KW-1185">Reference proteome</keyword>
<protein>
    <recommendedName>
        <fullName evidence="1">Transposable element P transposase-like RNase H domain-containing protein</fullName>
    </recommendedName>
</protein>
<dbReference type="InterPro" id="IPR048365">
    <property type="entry name" value="TNP-like_RNaseH_N"/>
</dbReference>
<comment type="caution">
    <text evidence="2">The sequence shown here is derived from an EMBL/GenBank/DDBJ whole genome shotgun (WGS) entry which is preliminary data.</text>
</comment>
<dbReference type="OMA" id="CAPVREK"/>
<dbReference type="OrthoDB" id="6500857at2759"/>
<reference evidence="2 3" key="1">
    <citation type="journal article" date="2020" name="Cell">
        <title>Large-Scale Comparative Analyses of Tick Genomes Elucidate Their Genetic Diversity and Vector Capacities.</title>
        <authorList>
            <consortium name="Tick Genome and Microbiome Consortium (TIGMIC)"/>
            <person name="Jia N."/>
            <person name="Wang J."/>
            <person name="Shi W."/>
            <person name="Du L."/>
            <person name="Sun Y."/>
            <person name="Zhan W."/>
            <person name="Jiang J.F."/>
            <person name="Wang Q."/>
            <person name="Zhang B."/>
            <person name="Ji P."/>
            <person name="Bell-Sakyi L."/>
            <person name="Cui X.M."/>
            <person name="Yuan T.T."/>
            <person name="Jiang B.G."/>
            <person name="Yang W.F."/>
            <person name="Lam T.T."/>
            <person name="Chang Q.C."/>
            <person name="Ding S.J."/>
            <person name="Wang X.J."/>
            <person name="Zhu J.G."/>
            <person name="Ruan X.D."/>
            <person name="Zhao L."/>
            <person name="Wei J.T."/>
            <person name="Ye R.Z."/>
            <person name="Que T.C."/>
            <person name="Du C.H."/>
            <person name="Zhou Y.H."/>
            <person name="Cheng J.X."/>
            <person name="Dai P.F."/>
            <person name="Guo W.B."/>
            <person name="Han X.H."/>
            <person name="Huang E.J."/>
            <person name="Li L.F."/>
            <person name="Wei W."/>
            <person name="Gao Y.C."/>
            <person name="Liu J.Z."/>
            <person name="Shao H.Z."/>
            <person name="Wang X."/>
            <person name="Wang C.C."/>
            <person name="Yang T.C."/>
            <person name="Huo Q.B."/>
            <person name="Li W."/>
            <person name="Chen H.Y."/>
            <person name="Chen S.E."/>
            <person name="Zhou L.G."/>
            <person name="Ni X.B."/>
            <person name="Tian J.H."/>
            <person name="Sheng Y."/>
            <person name="Liu T."/>
            <person name="Pan Y.S."/>
            <person name="Xia L.Y."/>
            <person name="Li J."/>
            <person name="Zhao F."/>
            <person name="Cao W.C."/>
        </authorList>
    </citation>
    <scope>NUCLEOTIDE SEQUENCE [LARGE SCALE GENOMIC DNA]</scope>
    <source>
        <strain evidence="2">HaeL-2018</strain>
    </source>
</reference>
<name>A0A9J6HA59_HAELO</name>
<dbReference type="AlphaFoldDB" id="A0A9J6HA59"/>
<dbReference type="Proteomes" id="UP000821853">
    <property type="component" value="Unassembled WGS sequence"/>
</dbReference>
<organism evidence="2 3">
    <name type="scientific">Haemaphysalis longicornis</name>
    <name type="common">Bush tick</name>
    <dbReference type="NCBI Taxonomy" id="44386"/>
    <lineage>
        <taxon>Eukaryota</taxon>
        <taxon>Metazoa</taxon>
        <taxon>Ecdysozoa</taxon>
        <taxon>Arthropoda</taxon>
        <taxon>Chelicerata</taxon>
        <taxon>Arachnida</taxon>
        <taxon>Acari</taxon>
        <taxon>Parasitiformes</taxon>
        <taxon>Ixodida</taxon>
        <taxon>Ixodoidea</taxon>
        <taxon>Ixodidae</taxon>
        <taxon>Haemaphysalinae</taxon>
        <taxon>Haemaphysalis</taxon>
    </lineage>
</organism>
<feature type="domain" description="Transposable element P transposase-like RNase H" evidence="1">
    <location>
        <begin position="20"/>
        <end position="135"/>
    </location>
</feature>
<dbReference type="EMBL" id="JABSTR010001327">
    <property type="protein sequence ID" value="KAH9383954.1"/>
    <property type="molecule type" value="Genomic_DNA"/>
</dbReference>
<accession>A0A9J6HA59</accession>
<dbReference type="Pfam" id="PF21787">
    <property type="entry name" value="TNP-like_RNaseH_N"/>
    <property type="match status" value="1"/>
</dbReference>
<evidence type="ECO:0000313" key="2">
    <source>
        <dbReference type="EMBL" id="KAH9383954.1"/>
    </source>
</evidence>
<sequence>MRLCSDYNASPAKEQNAEGFLRYMKKRAKLLEPHERYVTLMMDEIHIQQYFEYKGGSLTGTASNSSEAAKTAHVFMTQCLLSSHKDVAHILPVFSIDASQLHEVLRKVILGLEEAGLTVVAVVTDNNSVNRKVMAMFSKARTVDIVYPHPADSSRPLFYVVDSVHLLKCIRNNWLNQKNPGTCIFYPQFNSTSSPVPVHGASFKTLRDLHTSEQNSLSKFIYGLTYKALHPSNLERQNVKLALKVMSPFVAEALRTLGAELNLLYATETAAFVELIHKWWRVVNVKTPSKGRRLNDSMQEPVRGMADMQIEFLSDFVDWLDTWKNVQMDTGRLTSETHSALRLTSYCLIEVSRYCLEELHFEYVLLGKFQTDSLEDRFGRYRRLSGSNYHVSVQQIFESETKLRLQDSLVFPDMQELCKPCRTTLDAAKLVEDHGIKITADDIKRKEPNMPAITYIAGFCAHAALKKLPCESCALNLTTEERELQLDRNILIENLSRGALKFPQPVVVNAVLHTQLVLEKLSEKENATWFHAAGNQRELLLCLSKHFLSDNEDLDVCFKGHHPDTVLHNVLHAAANTLLKNYVNVRTDNLRAKKVEEQQRKLRTLK</sequence>
<evidence type="ECO:0000313" key="3">
    <source>
        <dbReference type="Proteomes" id="UP000821853"/>
    </source>
</evidence>
<proteinExistence type="predicted"/>